<dbReference type="InterPro" id="IPR001279">
    <property type="entry name" value="Metallo-B-lactamas"/>
</dbReference>
<evidence type="ECO:0000259" key="5">
    <source>
        <dbReference type="SMART" id="SM00849"/>
    </source>
</evidence>
<dbReference type="Proteomes" id="UP000186156">
    <property type="component" value="Unassembled WGS sequence"/>
</dbReference>
<reference evidence="7" key="1">
    <citation type="submission" date="2017-01" db="EMBL/GenBank/DDBJ databases">
        <authorList>
            <person name="Varghese N."/>
            <person name="Submissions S."/>
        </authorList>
    </citation>
    <scope>NUCLEOTIDE SEQUENCE [LARGE SCALE GENOMIC DNA]</scope>
    <source>
        <strain evidence="7">DSM 16176</strain>
    </source>
</reference>
<dbReference type="Pfam" id="PF00753">
    <property type="entry name" value="Lactamase_B"/>
    <property type="match status" value="1"/>
</dbReference>
<dbReference type="PANTHER" id="PTHR46233:SF3">
    <property type="entry name" value="HYDROXYACYLGLUTATHIONE HYDROLASE GLOC"/>
    <property type="match status" value="1"/>
</dbReference>
<dbReference type="InterPro" id="IPR051453">
    <property type="entry name" value="MBL_Glyoxalase_II"/>
</dbReference>
<feature type="domain" description="Metallo-beta-lactamase" evidence="5">
    <location>
        <begin position="12"/>
        <end position="192"/>
    </location>
</feature>
<evidence type="ECO:0000256" key="1">
    <source>
        <dbReference type="ARBA" id="ARBA00001947"/>
    </source>
</evidence>
<accession>A0A1N7JRQ5</accession>
<protein>
    <submittedName>
        <fullName evidence="6">Glyoxylase, beta-lactamase superfamily II</fullName>
    </submittedName>
</protein>
<comment type="cofactor">
    <cofactor evidence="1">
        <name>Zn(2+)</name>
        <dbReference type="ChEBI" id="CHEBI:29105"/>
    </cofactor>
</comment>
<dbReference type="SMART" id="SM00849">
    <property type="entry name" value="Lactamase_B"/>
    <property type="match status" value="1"/>
</dbReference>
<organism evidence="6 7">
    <name type="scientific">Alicyclobacillus vulcanalis</name>
    <dbReference type="NCBI Taxonomy" id="252246"/>
    <lineage>
        <taxon>Bacteria</taxon>
        <taxon>Bacillati</taxon>
        <taxon>Bacillota</taxon>
        <taxon>Bacilli</taxon>
        <taxon>Bacillales</taxon>
        <taxon>Alicyclobacillaceae</taxon>
        <taxon>Alicyclobacillus</taxon>
    </lineage>
</organism>
<dbReference type="Gene3D" id="3.60.15.10">
    <property type="entry name" value="Ribonuclease Z/Hydroxyacylglutathione hydrolase-like"/>
    <property type="match status" value="1"/>
</dbReference>
<evidence type="ECO:0000256" key="3">
    <source>
        <dbReference type="ARBA" id="ARBA00022801"/>
    </source>
</evidence>
<dbReference type="EMBL" id="FTOO01000001">
    <property type="protein sequence ID" value="SIS51987.1"/>
    <property type="molecule type" value="Genomic_DNA"/>
</dbReference>
<dbReference type="PANTHER" id="PTHR46233">
    <property type="entry name" value="HYDROXYACYLGLUTATHIONE HYDROLASE GLOC"/>
    <property type="match status" value="1"/>
</dbReference>
<dbReference type="InterPro" id="IPR036866">
    <property type="entry name" value="RibonucZ/Hydroxyglut_hydro"/>
</dbReference>
<dbReference type="AlphaFoldDB" id="A0A1N7JRQ5"/>
<dbReference type="SUPFAM" id="SSF56281">
    <property type="entry name" value="Metallo-hydrolase/oxidoreductase"/>
    <property type="match status" value="1"/>
</dbReference>
<proteinExistence type="predicted"/>
<sequence length="214" mass="24022">MEIRRFVISPIQSNCYVVAESWERGAQAVVIDPGDLSLDPVFSFIDEMGLKLVANWNTHGHFDHVIGADVLRDQYGVPSFLHPDDLVTWNRAPHWYQTYLAAEVPDLRQPDQWISDGDKLKLGDETFTVWHTPGHSPGSVCLVGERVAFSGDTLFAGTIGRVDLEGSDPNAMLASLKRILAWPDHLEIYPGHGPATRMAHERRHNRFLLDAMRG</sequence>
<keyword evidence="7" id="KW-1185">Reference proteome</keyword>
<evidence type="ECO:0000256" key="2">
    <source>
        <dbReference type="ARBA" id="ARBA00022723"/>
    </source>
</evidence>
<keyword evidence="3" id="KW-0378">Hydrolase</keyword>
<gene>
    <name evidence="6" type="ORF">SAMN05421799_101145</name>
</gene>
<name>A0A1N7JRQ5_9BACL</name>
<dbReference type="STRING" id="252246.SAMN05421799_101145"/>
<evidence type="ECO:0000256" key="4">
    <source>
        <dbReference type="ARBA" id="ARBA00022833"/>
    </source>
</evidence>
<keyword evidence="2" id="KW-0479">Metal-binding</keyword>
<dbReference type="OrthoDB" id="9802248at2"/>
<keyword evidence="4" id="KW-0862">Zinc</keyword>
<dbReference type="GO" id="GO:0046872">
    <property type="term" value="F:metal ion binding"/>
    <property type="evidence" value="ECO:0007669"/>
    <property type="project" value="UniProtKB-KW"/>
</dbReference>
<evidence type="ECO:0000313" key="7">
    <source>
        <dbReference type="Proteomes" id="UP000186156"/>
    </source>
</evidence>
<evidence type="ECO:0000313" key="6">
    <source>
        <dbReference type="EMBL" id="SIS51987.1"/>
    </source>
</evidence>
<dbReference type="RefSeq" id="WP_076344067.1">
    <property type="nucleotide sequence ID" value="NZ_FTOO01000001.1"/>
</dbReference>
<dbReference type="GO" id="GO:0016787">
    <property type="term" value="F:hydrolase activity"/>
    <property type="evidence" value="ECO:0007669"/>
    <property type="project" value="UniProtKB-KW"/>
</dbReference>